<feature type="signal peptide" evidence="1">
    <location>
        <begin position="1"/>
        <end position="20"/>
    </location>
</feature>
<accession>A0A0C2JZQ2</accession>
<evidence type="ECO:0000313" key="3">
    <source>
        <dbReference type="Proteomes" id="UP000031668"/>
    </source>
</evidence>
<keyword evidence="3" id="KW-1185">Reference proteome</keyword>
<dbReference type="EMBL" id="JWZT01000019">
    <property type="protein sequence ID" value="KII75133.1"/>
    <property type="molecule type" value="Genomic_DNA"/>
</dbReference>
<keyword evidence="1" id="KW-0732">Signal</keyword>
<sequence>MNQVGSYFTIIFLLITGCVSENYNAIFANILCKLAFKSQSQMFKERAQNVTQKYKELYNNGYDTQPFGSAYRIVLPFTYGSCQTMDWVFIKKYFMRNLIVLNGAEKFDRYKIYEYTLFDRLFNGDWYSIITGLDFYQEYIQSLKDVMTEICYMIWDNYINDKDPSDVTEALELYTILERYVDMLNWILMGHDIFISRFCQTAKEIKSESIYLDKLCDVNWKGDKRLD</sequence>
<name>A0A0C2JZQ2_THEKT</name>
<evidence type="ECO:0000313" key="2">
    <source>
        <dbReference type="EMBL" id="KII75133.1"/>
    </source>
</evidence>
<proteinExistence type="predicted"/>
<dbReference type="AlphaFoldDB" id="A0A0C2JZQ2"/>
<reference evidence="2 3" key="1">
    <citation type="journal article" date="2014" name="Genome Biol. Evol.">
        <title>The genome of the myxosporean Thelohanellus kitauei shows adaptations to nutrient acquisition within its fish host.</title>
        <authorList>
            <person name="Yang Y."/>
            <person name="Xiong J."/>
            <person name="Zhou Z."/>
            <person name="Huo F."/>
            <person name="Miao W."/>
            <person name="Ran C."/>
            <person name="Liu Y."/>
            <person name="Zhang J."/>
            <person name="Feng J."/>
            <person name="Wang M."/>
            <person name="Wang M."/>
            <person name="Wang L."/>
            <person name="Yao B."/>
        </authorList>
    </citation>
    <scope>NUCLEOTIDE SEQUENCE [LARGE SCALE GENOMIC DNA]</scope>
    <source>
        <strain evidence="2">Wuqing</strain>
    </source>
</reference>
<feature type="chain" id="PRO_5002163551" evidence="1">
    <location>
        <begin position="21"/>
        <end position="227"/>
    </location>
</feature>
<organism evidence="2 3">
    <name type="scientific">Thelohanellus kitauei</name>
    <name type="common">Myxosporean</name>
    <dbReference type="NCBI Taxonomy" id="669202"/>
    <lineage>
        <taxon>Eukaryota</taxon>
        <taxon>Metazoa</taxon>
        <taxon>Cnidaria</taxon>
        <taxon>Myxozoa</taxon>
        <taxon>Myxosporea</taxon>
        <taxon>Bivalvulida</taxon>
        <taxon>Platysporina</taxon>
        <taxon>Myxobolidae</taxon>
        <taxon>Thelohanellus</taxon>
    </lineage>
</organism>
<dbReference type="Proteomes" id="UP000031668">
    <property type="component" value="Unassembled WGS sequence"/>
</dbReference>
<comment type="caution">
    <text evidence="2">The sequence shown here is derived from an EMBL/GenBank/DDBJ whole genome shotgun (WGS) entry which is preliminary data.</text>
</comment>
<gene>
    <name evidence="2" type="ORF">RF11_10426</name>
</gene>
<protein>
    <submittedName>
        <fullName evidence="2">Uncharacterized protein</fullName>
    </submittedName>
</protein>
<evidence type="ECO:0000256" key="1">
    <source>
        <dbReference type="SAM" id="SignalP"/>
    </source>
</evidence>